<dbReference type="RefSeq" id="WP_163916487.1">
    <property type="nucleotide sequence ID" value="NZ_AP022592.1"/>
</dbReference>
<protein>
    <submittedName>
        <fullName evidence="3">Uncharacterized protein</fullName>
    </submittedName>
</protein>
<keyword evidence="3" id="KW-0614">Plasmid</keyword>
<feature type="transmembrane region" description="Helical" evidence="2">
    <location>
        <begin position="247"/>
        <end position="265"/>
    </location>
</feature>
<keyword evidence="2" id="KW-1133">Transmembrane helix</keyword>
<proteinExistence type="predicted"/>
<evidence type="ECO:0000313" key="3">
    <source>
        <dbReference type="EMBL" id="BBY46847.1"/>
    </source>
</evidence>
<gene>
    <name evidence="3" type="ORF">MARA_02770</name>
</gene>
<dbReference type="AlphaFoldDB" id="A0A7I7RQQ3"/>
<keyword evidence="2" id="KW-0812">Transmembrane</keyword>
<name>A0A7I7RQQ3_9MYCO</name>
<feature type="compositionally biased region" description="Pro residues" evidence="1">
    <location>
        <begin position="110"/>
        <end position="141"/>
    </location>
</feature>
<feature type="compositionally biased region" description="Polar residues" evidence="1">
    <location>
        <begin position="175"/>
        <end position="185"/>
    </location>
</feature>
<geneLocation type="plasmid" evidence="3">
    <name>pJCM18538</name>
</geneLocation>
<dbReference type="KEGG" id="marz:MARA_02770"/>
<evidence type="ECO:0000256" key="2">
    <source>
        <dbReference type="SAM" id="Phobius"/>
    </source>
</evidence>
<dbReference type="Proteomes" id="UP000467428">
    <property type="component" value="Plasmid pJCM18538"/>
</dbReference>
<feature type="region of interest" description="Disordered" evidence="1">
    <location>
        <begin position="1"/>
        <end position="186"/>
    </location>
</feature>
<evidence type="ECO:0000256" key="1">
    <source>
        <dbReference type="SAM" id="MobiDB-lite"/>
    </source>
</evidence>
<dbReference type="EMBL" id="AP022592">
    <property type="protein sequence ID" value="BBY46847.1"/>
    <property type="molecule type" value="Genomic_DNA"/>
</dbReference>
<feature type="transmembrane region" description="Helical" evidence="2">
    <location>
        <begin position="223"/>
        <end position="241"/>
    </location>
</feature>
<accession>A0A7I7RQQ3</accession>
<feature type="transmembrane region" description="Helical" evidence="2">
    <location>
        <begin position="316"/>
        <end position="337"/>
    </location>
</feature>
<organism evidence="3 4">
    <name type="scientific">Mycolicibacterium arabiense</name>
    <dbReference type="NCBI Taxonomy" id="1286181"/>
    <lineage>
        <taxon>Bacteria</taxon>
        <taxon>Bacillati</taxon>
        <taxon>Actinomycetota</taxon>
        <taxon>Actinomycetes</taxon>
        <taxon>Mycobacteriales</taxon>
        <taxon>Mycobacteriaceae</taxon>
        <taxon>Mycolicibacterium</taxon>
    </lineage>
</organism>
<sequence length="347" mass="35894">MDDDAEKTQKVTGHAPSASDEDKTHVVPRTARPTTPEPGRDPAEDTTLQVPRTAPVPPPQQPPVPGAQPQQRPAPGPQPQQRPASGPQHQLPQPPIQQPYGTGGAAPGHAPQPGPQMPWPPNQAAPYGPRPGTQPPYPTFPPSGYNTPYASNDQPPFANAHPGPYNPAPPSPNPQSQTPGDTGNSMLGKGNSFISRLIYRGINGELIRQPWFQKTRQESPDTLVYAGFGVGVLLALVLGQLPGASGTIAAFAVLIALAYVLFAVGTKLAVQLVAYGVCGGGAALYGLGALLGLMGWLSLSSASPLLQGGTGLGTIIILQTVLSAVACAVLVFAGLAVHRTIKNLSGQ</sequence>
<feature type="compositionally biased region" description="Low complexity" evidence="1">
    <location>
        <begin position="81"/>
        <end position="91"/>
    </location>
</feature>
<keyword evidence="2" id="KW-0472">Membrane</keyword>
<reference evidence="3 4" key="1">
    <citation type="journal article" date="2019" name="Emerg. Microbes Infect.">
        <title>Comprehensive subspecies identification of 175 nontuberculous mycobacteria species based on 7547 genomic profiles.</title>
        <authorList>
            <person name="Matsumoto Y."/>
            <person name="Kinjo T."/>
            <person name="Motooka D."/>
            <person name="Nabeya D."/>
            <person name="Jung N."/>
            <person name="Uechi K."/>
            <person name="Horii T."/>
            <person name="Iida T."/>
            <person name="Fujita J."/>
            <person name="Nakamura S."/>
        </authorList>
    </citation>
    <scope>NUCLEOTIDE SEQUENCE [LARGE SCALE GENOMIC DNA]</scope>
    <source>
        <strain evidence="3 4">JCM 18538</strain>
        <plasmid evidence="3">pJCM18538</plasmid>
    </source>
</reference>
<feature type="compositionally biased region" description="Pro residues" evidence="1">
    <location>
        <begin position="164"/>
        <end position="173"/>
    </location>
</feature>
<feature type="compositionally biased region" description="Pro residues" evidence="1">
    <location>
        <begin position="54"/>
        <end position="80"/>
    </location>
</feature>
<feature type="transmembrane region" description="Helical" evidence="2">
    <location>
        <begin position="272"/>
        <end position="296"/>
    </location>
</feature>
<keyword evidence="4" id="KW-1185">Reference proteome</keyword>
<evidence type="ECO:0000313" key="4">
    <source>
        <dbReference type="Proteomes" id="UP000467428"/>
    </source>
</evidence>